<comment type="subcellular location">
    <subcellularLocation>
        <location evidence="1">Membrane</location>
    </subcellularLocation>
</comment>
<keyword evidence="3" id="KW-0472">Membrane</keyword>
<dbReference type="SUPFAM" id="SSF101112">
    <property type="entry name" value="Oxygen-evolving enhancer protein 3"/>
    <property type="match status" value="1"/>
</dbReference>
<evidence type="ECO:0000313" key="4">
    <source>
        <dbReference type="EMBL" id="VVV47344.1"/>
    </source>
</evidence>
<organism evidence="4">
    <name type="scientific">Nymphaea colorata</name>
    <name type="common">pocket water lily</name>
    <dbReference type="NCBI Taxonomy" id="210225"/>
    <lineage>
        <taxon>Eukaryota</taxon>
        <taxon>Viridiplantae</taxon>
        <taxon>Streptophyta</taxon>
        <taxon>Embryophyta</taxon>
        <taxon>Tracheophyta</taxon>
        <taxon>Spermatophyta</taxon>
        <taxon>Magnoliopsida</taxon>
        <taxon>Nymphaeales</taxon>
        <taxon>Nymphaeaceae</taxon>
        <taxon>Nymphaea</taxon>
    </lineage>
</organism>
<evidence type="ECO:0000256" key="2">
    <source>
        <dbReference type="ARBA" id="ARBA00023078"/>
    </source>
</evidence>
<dbReference type="Gene3D" id="1.20.120.290">
    <property type="entry name" value="Oxygen-evolving enhancer protein 3 (PsbQ), four-helix up-down bundle"/>
    <property type="match status" value="1"/>
</dbReference>
<dbReference type="GO" id="GO:0005509">
    <property type="term" value="F:calcium ion binding"/>
    <property type="evidence" value="ECO:0007669"/>
    <property type="project" value="InterPro"/>
</dbReference>
<accession>A0A5K0W2N0</accession>
<evidence type="ECO:0000256" key="1">
    <source>
        <dbReference type="ARBA" id="ARBA00004370"/>
    </source>
</evidence>
<dbReference type="GO" id="GO:0009654">
    <property type="term" value="C:photosystem II oxygen evolving complex"/>
    <property type="evidence" value="ECO:0007669"/>
    <property type="project" value="InterPro"/>
</dbReference>
<sequence length="32" mass="3479">MDHAAKIKSTPEAEKYYEATVAALNDVLAKIS</sequence>
<proteinExistence type="predicted"/>
<reference evidence="4" key="1">
    <citation type="submission" date="2019-09" db="EMBL/GenBank/DDBJ databases">
        <authorList>
            <person name="Zhang L."/>
        </authorList>
    </citation>
    <scope>NUCLEOTIDE SEQUENCE</scope>
</reference>
<keyword evidence="2" id="KW-0793">Thylakoid</keyword>
<gene>
    <name evidence="4" type="ORF">NYM_LOCUS3571</name>
</gene>
<protein>
    <submittedName>
        <fullName evidence="4">Uncharacterized protein</fullName>
    </submittedName>
</protein>
<dbReference type="Pfam" id="PF05757">
    <property type="entry name" value="PsbQ"/>
    <property type="match status" value="1"/>
</dbReference>
<dbReference type="InterPro" id="IPR008797">
    <property type="entry name" value="PSII_PsbQ"/>
</dbReference>
<name>A0A5K0W2N0_9MAGN</name>
<dbReference type="GO" id="GO:0015979">
    <property type="term" value="P:photosynthesis"/>
    <property type="evidence" value="ECO:0007669"/>
    <property type="project" value="InterPro"/>
</dbReference>
<dbReference type="EMBL" id="LR721774">
    <property type="protein sequence ID" value="VVV47344.1"/>
    <property type="molecule type" value="Genomic_DNA"/>
</dbReference>
<evidence type="ECO:0000256" key="3">
    <source>
        <dbReference type="ARBA" id="ARBA00023136"/>
    </source>
</evidence>
<dbReference type="AlphaFoldDB" id="A0A5K0W2N0"/>
<dbReference type="InterPro" id="IPR023222">
    <property type="entry name" value="PsbQ-like_dom_sf"/>
</dbReference>
<dbReference type="GO" id="GO:0019898">
    <property type="term" value="C:extrinsic component of membrane"/>
    <property type="evidence" value="ECO:0007669"/>
    <property type="project" value="InterPro"/>
</dbReference>